<keyword evidence="2" id="KW-0805">Transcription regulation</keyword>
<dbReference type="InterPro" id="IPR036388">
    <property type="entry name" value="WH-like_DNA-bd_sf"/>
</dbReference>
<dbReference type="Gene3D" id="1.10.1740.10">
    <property type="match status" value="1"/>
</dbReference>
<comment type="similarity">
    <text evidence="1">Belongs to the sigma-70 factor family. ECF subfamily.</text>
</comment>
<keyword evidence="7" id="KW-1185">Reference proteome</keyword>
<dbReference type="InterPro" id="IPR007627">
    <property type="entry name" value="RNA_pol_sigma70_r2"/>
</dbReference>
<dbReference type="InterPro" id="IPR039425">
    <property type="entry name" value="RNA_pol_sigma-70-like"/>
</dbReference>
<dbReference type="Gene3D" id="1.10.10.10">
    <property type="entry name" value="Winged helix-like DNA-binding domain superfamily/Winged helix DNA-binding domain"/>
    <property type="match status" value="1"/>
</dbReference>
<feature type="domain" description="RNA polymerase sigma-70 region 2" evidence="5">
    <location>
        <begin position="30"/>
        <end position="93"/>
    </location>
</feature>
<evidence type="ECO:0000259" key="5">
    <source>
        <dbReference type="Pfam" id="PF04542"/>
    </source>
</evidence>
<keyword evidence="3" id="KW-0731">Sigma factor</keyword>
<dbReference type="SUPFAM" id="SSF88659">
    <property type="entry name" value="Sigma3 and sigma4 domains of RNA polymerase sigma factors"/>
    <property type="match status" value="1"/>
</dbReference>
<dbReference type="SUPFAM" id="SSF88946">
    <property type="entry name" value="Sigma2 domain of RNA polymerase sigma factors"/>
    <property type="match status" value="1"/>
</dbReference>
<proteinExistence type="inferred from homology"/>
<comment type="caution">
    <text evidence="6">The sequence shown here is derived from an EMBL/GenBank/DDBJ whole genome shotgun (WGS) entry which is preliminary data.</text>
</comment>
<evidence type="ECO:0000256" key="2">
    <source>
        <dbReference type="ARBA" id="ARBA00023015"/>
    </source>
</evidence>
<dbReference type="GO" id="GO:0016987">
    <property type="term" value="F:sigma factor activity"/>
    <property type="evidence" value="ECO:0007669"/>
    <property type="project" value="UniProtKB-KW"/>
</dbReference>
<evidence type="ECO:0000256" key="4">
    <source>
        <dbReference type="ARBA" id="ARBA00023163"/>
    </source>
</evidence>
<dbReference type="AlphaFoldDB" id="A0A3A4JUM8"/>
<keyword evidence="4" id="KW-0804">Transcription</keyword>
<gene>
    <name evidence="6" type="ORF">D5S18_28885</name>
</gene>
<evidence type="ECO:0000313" key="7">
    <source>
        <dbReference type="Proteomes" id="UP000266677"/>
    </source>
</evidence>
<dbReference type="Proteomes" id="UP000266677">
    <property type="component" value="Unassembled WGS sequence"/>
</dbReference>
<dbReference type="GO" id="GO:0006352">
    <property type="term" value="P:DNA-templated transcription initiation"/>
    <property type="evidence" value="ECO:0007669"/>
    <property type="project" value="InterPro"/>
</dbReference>
<protein>
    <submittedName>
        <fullName evidence="6">RNA polymerase subunit sigma</fullName>
    </submittedName>
</protein>
<dbReference type="Pfam" id="PF04542">
    <property type="entry name" value="Sigma70_r2"/>
    <property type="match status" value="1"/>
</dbReference>
<dbReference type="RefSeq" id="WP_120044274.1">
    <property type="nucleotide sequence ID" value="NZ_QZFU01000041.1"/>
</dbReference>
<name>A0A3A4JUM8_9NOCA</name>
<evidence type="ECO:0000256" key="3">
    <source>
        <dbReference type="ARBA" id="ARBA00023082"/>
    </source>
</evidence>
<dbReference type="InterPro" id="IPR013324">
    <property type="entry name" value="RNA_pol_sigma_r3/r4-like"/>
</dbReference>
<dbReference type="PANTHER" id="PTHR43133">
    <property type="entry name" value="RNA POLYMERASE ECF-TYPE SIGMA FACTO"/>
    <property type="match status" value="1"/>
</dbReference>
<evidence type="ECO:0000313" key="6">
    <source>
        <dbReference type="EMBL" id="RJO69905.1"/>
    </source>
</evidence>
<organism evidence="6 7">
    <name type="scientific">Nocardia panacis</name>
    <dbReference type="NCBI Taxonomy" id="2340916"/>
    <lineage>
        <taxon>Bacteria</taxon>
        <taxon>Bacillati</taxon>
        <taxon>Actinomycetota</taxon>
        <taxon>Actinomycetes</taxon>
        <taxon>Mycobacteriales</taxon>
        <taxon>Nocardiaceae</taxon>
        <taxon>Nocardia</taxon>
    </lineage>
</organism>
<sequence>MTTAQTASPARLLDRAARGDESAFAEFYDTAAGPVLAIAAGILRDPASAEQVTREVLLEIWRKAGRHPAREGTMAWVLTIAHQRAVERVRYERGARGPAPQALEFAPLYELTELQRRSIVLAYYSGFTAREVSAALNTPIPEVAAGMRDGLLRLRAALLGGGAA</sequence>
<reference evidence="6 7" key="1">
    <citation type="submission" date="2018-09" db="EMBL/GenBank/DDBJ databases">
        <title>YIM PH21274 draft genome.</title>
        <authorList>
            <person name="Miao C."/>
        </authorList>
    </citation>
    <scope>NUCLEOTIDE SEQUENCE [LARGE SCALE GENOMIC DNA]</scope>
    <source>
        <strain evidence="6 7">YIM PH 21724</strain>
    </source>
</reference>
<dbReference type="PANTHER" id="PTHR43133:SF66">
    <property type="entry name" value="ECF RNA POLYMERASE SIGMA FACTOR SIGK"/>
    <property type="match status" value="1"/>
</dbReference>
<dbReference type="InterPro" id="IPR013325">
    <property type="entry name" value="RNA_pol_sigma_r2"/>
</dbReference>
<accession>A0A3A4JUM8</accession>
<dbReference type="OrthoDB" id="9784272at2"/>
<evidence type="ECO:0000256" key="1">
    <source>
        <dbReference type="ARBA" id="ARBA00010641"/>
    </source>
</evidence>
<dbReference type="EMBL" id="QZFU01000041">
    <property type="protein sequence ID" value="RJO69905.1"/>
    <property type="molecule type" value="Genomic_DNA"/>
</dbReference>